<protein>
    <recommendedName>
        <fullName evidence="1">Putative tail fiber protein gp53-like C-terminal domain-containing protein</fullName>
    </recommendedName>
</protein>
<dbReference type="InterPro" id="IPR054075">
    <property type="entry name" value="Gp53-like_C"/>
</dbReference>
<proteinExistence type="predicted"/>
<dbReference type="RefSeq" id="WP_107671922.1">
    <property type="nucleotide sequence ID" value="NZ_PZKE01000002.1"/>
</dbReference>
<name>A0A2T4JDB6_FUSBL</name>
<dbReference type="Pfam" id="PF22337">
    <property type="entry name" value="Phage_fiber_rpt"/>
    <property type="match status" value="1"/>
</dbReference>
<dbReference type="Proteomes" id="UP000241362">
    <property type="component" value="Unassembled WGS sequence"/>
</dbReference>
<dbReference type="AlphaFoldDB" id="A0A2T4JDB6"/>
<dbReference type="InterPro" id="IPR054500">
    <property type="entry name" value="Phage_fiber_rpt"/>
</dbReference>
<evidence type="ECO:0000313" key="2">
    <source>
        <dbReference type="EMBL" id="PTE15914.1"/>
    </source>
</evidence>
<sequence length="234" mass="25060">MANLDDTTVDWPEGVYLIERLDPVVGGVPNEATMAGVSNIPHLHLARRTRWLKTKVDQLISAVAAIGAATTEAPGIVRLVNALNSTAADRALTAAQGKVLQDSKAPLQSPVFTGAPTAPRPDDTDYSDRIVTTGWAKSILTARTEFWASFGFSGYQRLPSGLIMQWGRVTVPASMGVTWTFPIAFPNACLGVWVSSLTPNAEDCYVTGMTTTYADVDNHPGQQSNVGQMLAIGW</sequence>
<reference evidence="2 3" key="1">
    <citation type="submission" date="2018-03" db="EMBL/GenBank/DDBJ databases">
        <title>Rhodobacter blasticus.</title>
        <authorList>
            <person name="Meyer T.E."/>
            <person name="Miller S."/>
            <person name="Lodha T."/>
            <person name="Gandham S."/>
            <person name="Chintalapati S."/>
            <person name="Chintalapati V.R."/>
        </authorList>
    </citation>
    <scope>NUCLEOTIDE SEQUENCE [LARGE SCALE GENOMIC DNA]</scope>
    <source>
        <strain evidence="2 3">DSM 2131</strain>
    </source>
</reference>
<dbReference type="Pfam" id="PF21882">
    <property type="entry name" value="Gp53-like_C"/>
    <property type="match status" value="1"/>
</dbReference>
<evidence type="ECO:0000259" key="1">
    <source>
        <dbReference type="Pfam" id="PF21882"/>
    </source>
</evidence>
<dbReference type="EMBL" id="PZKE01000002">
    <property type="protein sequence ID" value="PTE15914.1"/>
    <property type="molecule type" value="Genomic_DNA"/>
</dbReference>
<evidence type="ECO:0000313" key="3">
    <source>
        <dbReference type="Proteomes" id="UP000241362"/>
    </source>
</evidence>
<accession>A0A2T4JDB6</accession>
<comment type="caution">
    <text evidence="2">The sequence shown here is derived from an EMBL/GenBank/DDBJ whole genome shotgun (WGS) entry which is preliminary data.</text>
</comment>
<gene>
    <name evidence="2" type="ORF">C5F44_02425</name>
</gene>
<dbReference type="Gene3D" id="2.60.40.3940">
    <property type="match status" value="1"/>
</dbReference>
<feature type="domain" description="Putative tail fiber protein gp53-like C-terminal" evidence="1">
    <location>
        <begin position="157"/>
        <end position="234"/>
    </location>
</feature>
<organism evidence="2 3">
    <name type="scientific">Fuscovulum blasticum DSM 2131</name>
    <dbReference type="NCBI Taxonomy" id="1188250"/>
    <lineage>
        <taxon>Bacteria</taxon>
        <taxon>Pseudomonadati</taxon>
        <taxon>Pseudomonadota</taxon>
        <taxon>Alphaproteobacteria</taxon>
        <taxon>Rhodobacterales</taxon>
        <taxon>Paracoccaceae</taxon>
        <taxon>Pseudogemmobacter</taxon>
    </lineage>
</organism>
<keyword evidence="3" id="KW-1185">Reference proteome</keyword>